<feature type="signal peptide" evidence="2">
    <location>
        <begin position="1"/>
        <end position="25"/>
    </location>
</feature>
<sequence>MKVTLWKQSFVAAAFALAATSSAYAGGFVDVLNTGARTPGSTNNIATDPFYLTAGLSPTWTLQNSVTSTVYSPINSAAVGIFTDSVWLDSATNSYIIGSYFQLDNDSNGITEINSIVRSGFADYAGTISAAWVFASDVYATAPVDGYRLRDPSRSDYYQNGSNGNPAPNDPAPVYNAGTASTGAYFDADKVAIRTDVSIDEDSPNSALYLLRVSADQYRIDWTANAVHIVQGGSASEGGRIRQDMFLSGFTVTAVPEAETYAMMMAGLALIGTIVRRRKSA</sequence>
<feature type="compositionally biased region" description="Polar residues" evidence="1">
    <location>
        <begin position="156"/>
        <end position="166"/>
    </location>
</feature>
<organism evidence="4 5">
    <name type="scientific">Methylophilus luteus</name>
    <dbReference type="NCBI Taxonomy" id="640108"/>
    <lineage>
        <taxon>Bacteria</taxon>
        <taxon>Pseudomonadati</taxon>
        <taxon>Pseudomonadota</taxon>
        <taxon>Betaproteobacteria</taxon>
        <taxon>Nitrosomonadales</taxon>
        <taxon>Methylophilaceae</taxon>
        <taxon>Methylophilus</taxon>
    </lineage>
</organism>
<proteinExistence type="predicted"/>
<gene>
    <name evidence="4" type="ORF">ACFQ1Z_06080</name>
</gene>
<dbReference type="Pfam" id="PF07589">
    <property type="entry name" value="PEP-CTERM"/>
    <property type="match status" value="1"/>
</dbReference>
<feature type="region of interest" description="Disordered" evidence="1">
    <location>
        <begin position="153"/>
        <end position="174"/>
    </location>
</feature>
<name>A0ABW3F707_9PROT</name>
<feature type="domain" description="Ice-binding protein C-terminal" evidence="3">
    <location>
        <begin position="254"/>
        <end position="279"/>
    </location>
</feature>
<feature type="chain" id="PRO_5046675622" evidence="2">
    <location>
        <begin position="26"/>
        <end position="281"/>
    </location>
</feature>
<reference evidence="5" key="1">
    <citation type="journal article" date="2019" name="Int. J. Syst. Evol. Microbiol.">
        <title>The Global Catalogue of Microorganisms (GCM) 10K type strain sequencing project: providing services to taxonomists for standard genome sequencing and annotation.</title>
        <authorList>
            <consortium name="The Broad Institute Genomics Platform"/>
            <consortium name="The Broad Institute Genome Sequencing Center for Infectious Disease"/>
            <person name="Wu L."/>
            <person name="Ma J."/>
        </authorList>
    </citation>
    <scope>NUCLEOTIDE SEQUENCE [LARGE SCALE GENOMIC DNA]</scope>
    <source>
        <strain evidence="5">CCUG 58412</strain>
    </source>
</reference>
<evidence type="ECO:0000259" key="3">
    <source>
        <dbReference type="Pfam" id="PF07589"/>
    </source>
</evidence>
<dbReference type="InterPro" id="IPR013424">
    <property type="entry name" value="Ice-binding_C"/>
</dbReference>
<dbReference type="Proteomes" id="UP001597128">
    <property type="component" value="Unassembled WGS sequence"/>
</dbReference>
<dbReference type="RefSeq" id="WP_379056368.1">
    <property type="nucleotide sequence ID" value="NZ_JBHTKB010000001.1"/>
</dbReference>
<accession>A0ABW3F707</accession>
<keyword evidence="2" id="KW-0732">Signal</keyword>
<dbReference type="EMBL" id="JBHTKB010000001">
    <property type="protein sequence ID" value="MFD0913110.1"/>
    <property type="molecule type" value="Genomic_DNA"/>
</dbReference>
<evidence type="ECO:0000313" key="5">
    <source>
        <dbReference type="Proteomes" id="UP001597128"/>
    </source>
</evidence>
<evidence type="ECO:0000256" key="2">
    <source>
        <dbReference type="SAM" id="SignalP"/>
    </source>
</evidence>
<evidence type="ECO:0000313" key="4">
    <source>
        <dbReference type="EMBL" id="MFD0913110.1"/>
    </source>
</evidence>
<keyword evidence="5" id="KW-1185">Reference proteome</keyword>
<comment type="caution">
    <text evidence="4">The sequence shown here is derived from an EMBL/GenBank/DDBJ whole genome shotgun (WGS) entry which is preliminary data.</text>
</comment>
<evidence type="ECO:0000256" key="1">
    <source>
        <dbReference type="SAM" id="MobiDB-lite"/>
    </source>
</evidence>
<protein>
    <submittedName>
        <fullName evidence="4">PEP-CTERM sorting domain-containing protein</fullName>
    </submittedName>
</protein>